<dbReference type="Gene3D" id="1.10.533.10">
    <property type="entry name" value="Death Domain, Fas"/>
    <property type="match status" value="1"/>
</dbReference>
<dbReference type="AlphaFoldDB" id="A0A814JBM8"/>
<dbReference type="PROSITE" id="PS50168">
    <property type="entry name" value="DED"/>
    <property type="match status" value="1"/>
</dbReference>
<evidence type="ECO:0000313" key="4">
    <source>
        <dbReference type="EMBL" id="CAF1293541.1"/>
    </source>
</evidence>
<dbReference type="SMART" id="SM00031">
    <property type="entry name" value="DED"/>
    <property type="match status" value="1"/>
</dbReference>
<dbReference type="PANTHER" id="PTHR48169:SF7">
    <property type="entry name" value="CASPASE 10"/>
    <property type="match status" value="1"/>
</dbReference>
<accession>A0A814JBM8</accession>
<reference evidence="3" key="1">
    <citation type="submission" date="2021-02" db="EMBL/GenBank/DDBJ databases">
        <authorList>
            <person name="Nowell W R."/>
        </authorList>
    </citation>
    <scope>NUCLEOTIDE SEQUENCE</scope>
</reference>
<evidence type="ECO:0000313" key="3">
    <source>
        <dbReference type="EMBL" id="CAF1036059.1"/>
    </source>
</evidence>
<dbReference type="GO" id="GO:0006915">
    <property type="term" value="P:apoptotic process"/>
    <property type="evidence" value="ECO:0007669"/>
    <property type="project" value="UniProtKB-KW"/>
</dbReference>
<dbReference type="EMBL" id="CAJNOR010000917">
    <property type="protein sequence ID" value="CAF1036059.1"/>
    <property type="molecule type" value="Genomic_DNA"/>
</dbReference>
<gene>
    <name evidence="4" type="ORF">EDS130_LOCUS30219</name>
    <name evidence="3" type="ORF">XAT740_LOCUS15008</name>
</gene>
<dbReference type="Proteomes" id="UP000663828">
    <property type="component" value="Unassembled WGS sequence"/>
</dbReference>
<dbReference type="OrthoDB" id="100767at2759"/>
<protein>
    <recommendedName>
        <fullName evidence="2">DED domain-containing protein</fullName>
    </recommendedName>
</protein>
<sequence>MAAANNNTFRLLLIDIGDRLSMQNRQSLVFFLGDAAPRQILDTIAHDSRSSMNILWDALIERQQIGPNNVNLLISCFQSIGRIDLVKRLKEYTRTPAEPAASFREADD</sequence>
<evidence type="ECO:0000313" key="5">
    <source>
        <dbReference type="Proteomes" id="UP000663828"/>
    </source>
</evidence>
<comment type="caution">
    <text evidence="3">The sequence shown here is derived from an EMBL/GenBank/DDBJ whole genome shotgun (WGS) entry which is preliminary data.</text>
</comment>
<dbReference type="GO" id="GO:0042981">
    <property type="term" value="P:regulation of apoptotic process"/>
    <property type="evidence" value="ECO:0007669"/>
    <property type="project" value="InterPro"/>
</dbReference>
<name>A0A814JBM8_ADIRI</name>
<dbReference type="EMBL" id="CAJNOJ010000210">
    <property type="protein sequence ID" value="CAF1293541.1"/>
    <property type="molecule type" value="Genomic_DNA"/>
</dbReference>
<keyword evidence="5" id="KW-1185">Reference proteome</keyword>
<dbReference type="PANTHER" id="PTHR48169">
    <property type="entry name" value="DED DOMAIN-CONTAINING PROTEIN"/>
    <property type="match status" value="1"/>
</dbReference>
<keyword evidence="1" id="KW-0053">Apoptosis</keyword>
<organism evidence="3 5">
    <name type="scientific">Adineta ricciae</name>
    <name type="common">Rotifer</name>
    <dbReference type="NCBI Taxonomy" id="249248"/>
    <lineage>
        <taxon>Eukaryota</taxon>
        <taxon>Metazoa</taxon>
        <taxon>Spiralia</taxon>
        <taxon>Gnathifera</taxon>
        <taxon>Rotifera</taxon>
        <taxon>Eurotatoria</taxon>
        <taxon>Bdelloidea</taxon>
        <taxon>Adinetida</taxon>
        <taxon>Adinetidae</taxon>
        <taxon>Adineta</taxon>
    </lineage>
</organism>
<dbReference type="Pfam" id="PF01335">
    <property type="entry name" value="DED"/>
    <property type="match status" value="1"/>
</dbReference>
<dbReference type="InterPro" id="IPR001875">
    <property type="entry name" value="DED_dom"/>
</dbReference>
<feature type="domain" description="DED" evidence="2">
    <location>
        <begin position="8"/>
        <end position="91"/>
    </location>
</feature>
<proteinExistence type="predicted"/>
<dbReference type="Proteomes" id="UP000663852">
    <property type="component" value="Unassembled WGS sequence"/>
</dbReference>
<evidence type="ECO:0000256" key="1">
    <source>
        <dbReference type="ARBA" id="ARBA00022703"/>
    </source>
</evidence>
<dbReference type="InterPro" id="IPR011029">
    <property type="entry name" value="DEATH-like_dom_sf"/>
</dbReference>
<evidence type="ECO:0000259" key="2">
    <source>
        <dbReference type="PROSITE" id="PS50168"/>
    </source>
</evidence>
<dbReference type="SUPFAM" id="SSF47986">
    <property type="entry name" value="DEATH domain"/>
    <property type="match status" value="1"/>
</dbReference>